<dbReference type="KEGG" id="cthr:CTHT_0039410"/>
<dbReference type="Proteomes" id="UP000008066">
    <property type="component" value="Unassembled WGS sequence"/>
</dbReference>
<dbReference type="GeneID" id="18257979"/>
<dbReference type="AlphaFoldDB" id="G0S498"/>
<reference evidence="2 3" key="1">
    <citation type="journal article" date="2011" name="Cell">
        <title>Insight into structure and assembly of the nuclear pore complex by utilizing the genome of a eukaryotic thermophile.</title>
        <authorList>
            <person name="Amlacher S."/>
            <person name="Sarges P."/>
            <person name="Flemming D."/>
            <person name="van Noort V."/>
            <person name="Kunze R."/>
            <person name="Devos D.P."/>
            <person name="Arumugam M."/>
            <person name="Bork P."/>
            <person name="Hurt E."/>
        </authorList>
    </citation>
    <scope>NUCLEOTIDE SEQUENCE [LARGE SCALE GENOMIC DNA]</scope>
    <source>
        <strain evidence="3">DSM 1495 / CBS 144.50 / IMI 039719</strain>
    </source>
</reference>
<protein>
    <submittedName>
        <fullName evidence="2">Uncharacterized protein</fullName>
    </submittedName>
</protein>
<sequence>MNRTLPISLNLSLQNGPSTHQKQPQRLHELGAQLIKNGVIIVRCPKLDLATPQGITSLNLHISLRPLQAEDAIAFNTRTKAGV</sequence>
<evidence type="ECO:0000256" key="1">
    <source>
        <dbReference type="SAM" id="MobiDB-lite"/>
    </source>
</evidence>
<accession>G0S498</accession>
<dbReference type="HOGENOM" id="CLU_2542378_0_0_1"/>
<gene>
    <name evidence="2" type="ORF">CTHT_0039410</name>
</gene>
<name>G0S498_CHATD</name>
<organism evidence="3">
    <name type="scientific">Chaetomium thermophilum (strain DSM 1495 / CBS 144.50 / IMI 039719)</name>
    <name type="common">Thermochaetoides thermophila</name>
    <dbReference type="NCBI Taxonomy" id="759272"/>
    <lineage>
        <taxon>Eukaryota</taxon>
        <taxon>Fungi</taxon>
        <taxon>Dikarya</taxon>
        <taxon>Ascomycota</taxon>
        <taxon>Pezizomycotina</taxon>
        <taxon>Sordariomycetes</taxon>
        <taxon>Sordariomycetidae</taxon>
        <taxon>Sordariales</taxon>
        <taxon>Chaetomiaceae</taxon>
        <taxon>Thermochaetoides</taxon>
    </lineage>
</organism>
<evidence type="ECO:0000313" key="3">
    <source>
        <dbReference type="Proteomes" id="UP000008066"/>
    </source>
</evidence>
<keyword evidence="3" id="KW-1185">Reference proteome</keyword>
<dbReference type="EMBL" id="GL988041">
    <property type="protein sequence ID" value="EGS22056.1"/>
    <property type="molecule type" value="Genomic_DNA"/>
</dbReference>
<proteinExistence type="predicted"/>
<feature type="compositionally biased region" description="Polar residues" evidence="1">
    <location>
        <begin position="1"/>
        <end position="24"/>
    </location>
</feature>
<feature type="region of interest" description="Disordered" evidence="1">
    <location>
        <begin position="1"/>
        <end position="25"/>
    </location>
</feature>
<dbReference type="RefSeq" id="XP_006694352.1">
    <property type="nucleotide sequence ID" value="XM_006694289.1"/>
</dbReference>
<evidence type="ECO:0000313" key="2">
    <source>
        <dbReference type="EMBL" id="EGS22056.1"/>
    </source>
</evidence>